<dbReference type="Proteomes" id="UP000179005">
    <property type="component" value="Unassembled WGS sequence"/>
</dbReference>
<name>A0A1F4VAL0_UNCKA</name>
<evidence type="ECO:0000313" key="3">
    <source>
        <dbReference type="Proteomes" id="UP000179005"/>
    </source>
</evidence>
<evidence type="ECO:0000256" key="1">
    <source>
        <dbReference type="SAM" id="SignalP"/>
    </source>
</evidence>
<sequence length="262" mass="27595">MKRLATFGALLFLVSVLVGCSSLADKVRPSTDPCPVSDTKEADQALNQAVSVTMVFAEPSPISSSFAVYEGSGIAINGYVLTAAHVVKKAHTLAPSDVEISVMALGSSSARIPTSAELVYYNEVADVALLKSSSLLYAGGTEPPALEFASANDLKLDTPVCVFSVTGGFVRGIIATPEFENDYSKSWFAFGSNDFWVAKGSSGGPIYARINGKLEIIGIVIKRTFVHHSEDTMSGALGVDIVEAVNLINAEMPGLLDLKPVE</sequence>
<protein>
    <recommendedName>
        <fullName evidence="4">Serine protease</fullName>
    </recommendedName>
</protein>
<dbReference type="SUPFAM" id="SSF50494">
    <property type="entry name" value="Trypsin-like serine proteases"/>
    <property type="match status" value="1"/>
</dbReference>
<dbReference type="Pfam" id="PF13365">
    <property type="entry name" value="Trypsin_2"/>
    <property type="match status" value="1"/>
</dbReference>
<evidence type="ECO:0000313" key="2">
    <source>
        <dbReference type="EMBL" id="OGC54178.1"/>
    </source>
</evidence>
<dbReference type="AlphaFoldDB" id="A0A1F4VAL0"/>
<feature type="signal peptide" evidence="1">
    <location>
        <begin position="1"/>
        <end position="24"/>
    </location>
</feature>
<gene>
    <name evidence="2" type="ORF">A2797_00110</name>
</gene>
<proteinExistence type="predicted"/>
<evidence type="ECO:0008006" key="4">
    <source>
        <dbReference type="Google" id="ProtNLM"/>
    </source>
</evidence>
<reference evidence="2 3" key="1">
    <citation type="journal article" date="2016" name="Nat. Commun.">
        <title>Thousands of microbial genomes shed light on interconnected biogeochemical processes in an aquifer system.</title>
        <authorList>
            <person name="Anantharaman K."/>
            <person name="Brown C.T."/>
            <person name="Hug L.A."/>
            <person name="Sharon I."/>
            <person name="Castelle C.J."/>
            <person name="Probst A.J."/>
            <person name="Thomas B.C."/>
            <person name="Singh A."/>
            <person name="Wilkins M.J."/>
            <person name="Karaoz U."/>
            <person name="Brodie E.L."/>
            <person name="Williams K.H."/>
            <person name="Hubbard S.S."/>
            <person name="Banfield J.F."/>
        </authorList>
    </citation>
    <scope>NUCLEOTIDE SEQUENCE [LARGE SCALE GENOMIC DNA]</scope>
</reference>
<feature type="chain" id="PRO_5009514955" description="Serine protease" evidence="1">
    <location>
        <begin position="25"/>
        <end position="262"/>
    </location>
</feature>
<dbReference type="Gene3D" id="2.40.10.120">
    <property type="match status" value="1"/>
</dbReference>
<dbReference type="STRING" id="1802619.A2797_00110"/>
<organism evidence="2 3">
    <name type="scientific">candidate division WWE3 bacterium RIFCSPHIGHO2_01_FULL_48_15</name>
    <dbReference type="NCBI Taxonomy" id="1802619"/>
    <lineage>
        <taxon>Bacteria</taxon>
        <taxon>Katanobacteria</taxon>
    </lineage>
</organism>
<dbReference type="PROSITE" id="PS51257">
    <property type="entry name" value="PROKAR_LIPOPROTEIN"/>
    <property type="match status" value="1"/>
</dbReference>
<keyword evidence="1" id="KW-0732">Signal</keyword>
<dbReference type="InterPro" id="IPR009003">
    <property type="entry name" value="Peptidase_S1_PA"/>
</dbReference>
<accession>A0A1F4VAL0</accession>
<dbReference type="EMBL" id="MEVC01000023">
    <property type="protein sequence ID" value="OGC54178.1"/>
    <property type="molecule type" value="Genomic_DNA"/>
</dbReference>
<comment type="caution">
    <text evidence="2">The sequence shown here is derived from an EMBL/GenBank/DDBJ whole genome shotgun (WGS) entry which is preliminary data.</text>
</comment>